<dbReference type="InterPro" id="IPR036291">
    <property type="entry name" value="NAD(P)-bd_dom_sf"/>
</dbReference>
<proteinExistence type="predicted"/>
<sequence length="389" mass="42499">MLSDIWRGMVALADWRGWLRIAAGRPEVDVVFITNLRDEADRRRFFGRKAPVLGHANGPRMHLDGVAGRVRGIYVTAAEMMTRDGRREARDRFIAACQWAEARGARTVLLAASTKRLFGRDGRALKEMFPNLVFTIGDNGTSSLLIRDVRAALSRADLAPGRARVMVICPYGILGRMITRRLVGDGFEVVGYGANPAALAETASDFGIATTTDLDRVGRVDAVVACTHNDASKLTAEGIAMLRRPGRRLLVVDVAEPANLDQAVYQRQTAVVVRQDAGNGHARGLRYVLGALSWRKLTLSRGVIFGCFAEAMTLHHAIHRQGRTDLAARDWFVIDDANLAEVETLMTGIGFEPPAPRCFGRPVESFRLAIKEADELPSSASPTLPVSVS</sequence>
<dbReference type="Proteomes" id="UP000257706">
    <property type="component" value="Unassembled WGS sequence"/>
</dbReference>
<accession>A0A3B9IQR5</accession>
<reference evidence="1 2" key="1">
    <citation type="journal article" date="2018" name="Nat. Biotechnol.">
        <title>A standardized bacterial taxonomy based on genome phylogeny substantially revises the tree of life.</title>
        <authorList>
            <person name="Parks D.H."/>
            <person name="Chuvochina M."/>
            <person name="Waite D.W."/>
            <person name="Rinke C."/>
            <person name="Skarshewski A."/>
            <person name="Chaumeil P.A."/>
            <person name="Hugenholtz P."/>
        </authorList>
    </citation>
    <scope>NUCLEOTIDE SEQUENCE [LARGE SCALE GENOMIC DNA]</scope>
    <source>
        <strain evidence="1">UBA8739</strain>
    </source>
</reference>
<organism evidence="1 2">
    <name type="scientific">Tistrella mobilis</name>
    <dbReference type="NCBI Taxonomy" id="171437"/>
    <lineage>
        <taxon>Bacteria</taxon>
        <taxon>Pseudomonadati</taxon>
        <taxon>Pseudomonadota</taxon>
        <taxon>Alphaproteobacteria</taxon>
        <taxon>Geminicoccales</taxon>
        <taxon>Geminicoccaceae</taxon>
        <taxon>Tistrella</taxon>
    </lineage>
</organism>
<gene>
    <name evidence="1" type="ORF">DCK97_22075</name>
</gene>
<dbReference type="SUPFAM" id="SSF51735">
    <property type="entry name" value="NAD(P)-binding Rossmann-fold domains"/>
    <property type="match status" value="1"/>
</dbReference>
<evidence type="ECO:0000313" key="1">
    <source>
        <dbReference type="EMBL" id="HAE50106.1"/>
    </source>
</evidence>
<name>A0A3B9IQR5_9PROT</name>
<comment type="caution">
    <text evidence="1">The sequence shown here is derived from an EMBL/GenBank/DDBJ whole genome shotgun (WGS) entry which is preliminary data.</text>
</comment>
<evidence type="ECO:0000313" key="2">
    <source>
        <dbReference type="Proteomes" id="UP000257706"/>
    </source>
</evidence>
<dbReference type="AlphaFoldDB" id="A0A3B9IQR5"/>
<dbReference type="Gene3D" id="3.40.50.720">
    <property type="entry name" value="NAD(P)-binding Rossmann-like Domain"/>
    <property type="match status" value="1"/>
</dbReference>
<evidence type="ECO:0008006" key="3">
    <source>
        <dbReference type="Google" id="ProtNLM"/>
    </source>
</evidence>
<dbReference type="EMBL" id="DMAI01000356">
    <property type="protein sequence ID" value="HAE50106.1"/>
    <property type="molecule type" value="Genomic_DNA"/>
</dbReference>
<protein>
    <recommendedName>
        <fullName evidence="3">Quinate/shikimate 5-dehydrogenase/glutamyl-tRNA reductase domain-containing protein</fullName>
    </recommendedName>
</protein>